<evidence type="ECO:0008006" key="3">
    <source>
        <dbReference type="Google" id="ProtNLM"/>
    </source>
</evidence>
<evidence type="ECO:0000313" key="1">
    <source>
        <dbReference type="EMBL" id="ETP39909.1"/>
    </source>
</evidence>
<evidence type="ECO:0000313" key="2">
    <source>
        <dbReference type="Proteomes" id="UP000018948"/>
    </source>
</evidence>
<dbReference type="AlphaFoldDB" id="W2Z113"/>
<proteinExistence type="predicted"/>
<gene>
    <name evidence="1" type="ORF">F442_12673</name>
</gene>
<dbReference type="Proteomes" id="UP000018948">
    <property type="component" value="Unassembled WGS sequence"/>
</dbReference>
<dbReference type="EMBL" id="ANIY01002615">
    <property type="protein sequence ID" value="ETP39909.1"/>
    <property type="molecule type" value="Genomic_DNA"/>
</dbReference>
<reference evidence="1 2" key="1">
    <citation type="submission" date="2013-11" db="EMBL/GenBank/DDBJ databases">
        <title>The Genome Sequence of Phytophthora parasitica P10297.</title>
        <authorList>
            <consortium name="The Broad Institute Genomics Platform"/>
            <person name="Russ C."/>
            <person name="Tyler B."/>
            <person name="Panabieres F."/>
            <person name="Shan W."/>
            <person name="Tripathy S."/>
            <person name="Grunwald N."/>
            <person name="Machado M."/>
            <person name="Johnson C.S."/>
            <person name="Walker B."/>
            <person name="Young S.K."/>
            <person name="Zeng Q."/>
            <person name="Gargeya S."/>
            <person name="Fitzgerald M."/>
            <person name="Haas B."/>
            <person name="Abouelleil A."/>
            <person name="Allen A.W."/>
            <person name="Alvarado L."/>
            <person name="Arachchi H.M."/>
            <person name="Berlin A.M."/>
            <person name="Chapman S.B."/>
            <person name="Gainer-Dewar J."/>
            <person name="Goldberg J."/>
            <person name="Griggs A."/>
            <person name="Gujja S."/>
            <person name="Hansen M."/>
            <person name="Howarth C."/>
            <person name="Imamovic A."/>
            <person name="Ireland A."/>
            <person name="Larimer J."/>
            <person name="McCowan C."/>
            <person name="Murphy C."/>
            <person name="Pearson M."/>
            <person name="Poon T.W."/>
            <person name="Priest M."/>
            <person name="Roberts A."/>
            <person name="Saif S."/>
            <person name="Shea T."/>
            <person name="Sisk P."/>
            <person name="Sykes S."/>
            <person name="Wortman J."/>
            <person name="Nusbaum C."/>
            <person name="Birren B."/>
        </authorList>
    </citation>
    <scope>NUCLEOTIDE SEQUENCE [LARGE SCALE GENOMIC DNA]</scope>
    <source>
        <strain evidence="1 2">P10297</strain>
    </source>
</reference>
<comment type="caution">
    <text evidence="1">The sequence shown here is derived from an EMBL/GenBank/DDBJ whole genome shotgun (WGS) entry which is preliminary data.</text>
</comment>
<organism evidence="1 2">
    <name type="scientific">Phytophthora nicotianae P10297</name>
    <dbReference type="NCBI Taxonomy" id="1317064"/>
    <lineage>
        <taxon>Eukaryota</taxon>
        <taxon>Sar</taxon>
        <taxon>Stramenopiles</taxon>
        <taxon>Oomycota</taxon>
        <taxon>Peronosporomycetes</taxon>
        <taxon>Peronosporales</taxon>
        <taxon>Peronosporaceae</taxon>
        <taxon>Phytophthora</taxon>
    </lineage>
</organism>
<protein>
    <recommendedName>
        <fullName evidence="3">MULE transposase domain-containing protein</fullName>
    </recommendedName>
</protein>
<name>W2Z113_PHYNI</name>
<sequence length="61" mass="7072">MVGVTGMNTTIHLVQSFIRTEAGNDYTWALTKLKRVMDREEIWINPQQYVYQNGKRSLGVI</sequence>
<accession>W2Z113</accession>